<organism evidence="2 3">
    <name type="scientific">Phytophthora citrophthora</name>
    <dbReference type="NCBI Taxonomy" id="4793"/>
    <lineage>
        <taxon>Eukaryota</taxon>
        <taxon>Sar</taxon>
        <taxon>Stramenopiles</taxon>
        <taxon>Oomycota</taxon>
        <taxon>Peronosporomycetes</taxon>
        <taxon>Peronosporales</taxon>
        <taxon>Peronosporaceae</taxon>
        <taxon>Phytophthora</taxon>
    </lineage>
</organism>
<feature type="compositionally biased region" description="Polar residues" evidence="1">
    <location>
        <begin position="140"/>
        <end position="151"/>
    </location>
</feature>
<gene>
    <name evidence="2" type="ORF">P3T76_003573</name>
</gene>
<evidence type="ECO:0000256" key="1">
    <source>
        <dbReference type="SAM" id="MobiDB-lite"/>
    </source>
</evidence>
<proteinExistence type="predicted"/>
<keyword evidence="3" id="KW-1185">Reference proteome</keyword>
<accession>A0AAD9GUB5</accession>
<dbReference type="EMBL" id="JASMQC010000005">
    <property type="protein sequence ID" value="KAK1945040.1"/>
    <property type="molecule type" value="Genomic_DNA"/>
</dbReference>
<dbReference type="AlphaFoldDB" id="A0AAD9GUB5"/>
<protein>
    <submittedName>
        <fullName evidence="2">Uncharacterized protein</fullName>
    </submittedName>
</protein>
<comment type="caution">
    <text evidence="2">The sequence shown here is derived from an EMBL/GenBank/DDBJ whole genome shotgun (WGS) entry which is preliminary data.</text>
</comment>
<name>A0AAD9GUB5_9STRA</name>
<evidence type="ECO:0000313" key="2">
    <source>
        <dbReference type="EMBL" id="KAK1945040.1"/>
    </source>
</evidence>
<sequence>MAGAPWTSEELVLLPRSFAEVGSPSATSAQKFVGVTQIYPVFVRLADRERTKCSVESTARSMLRARTVVLGKYTWPEWLAFPEQQRHFQARLCPATYRSILMHMNREVFQILDQVAARDSQVLNTTASAVQPVERPQEPNLGSESELNEPNLQDVGVPRVLPTGEEDLDRILSVLSETVPRIVARHMDDEEIHAALLEILKRLQPQA</sequence>
<evidence type="ECO:0000313" key="3">
    <source>
        <dbReference type="Proteomes" id="UP001259832"/>
    </source>
</evidence>
<reference evidence="2" key="1">
    <citation type="submission" date="2023-08" db="EMBL/GenBank/DDBJ databases">
        <title>Reference Genome Resource for the Citrus Pathogen Phytophthora citrophthora.</title>
        <authorList>
            <person name="Moller H."/>
            <person name="Coetzee B."/>
            <person name="Rose L.J."/>
            <person name="Van Niekerk J.M."/>
        </authorList>
    </citation>
    <scope>NUCLEOTIDE SEQUENCE</scope>
    <source>
        <strain evidence="2">STE-U-9442</strain>
    </source>
</reference>
<dbReference type="Proteomes" id="UP001259832">
    <property type="component" value="Unassembled WGS sequence"/>
</dbReference>
<feature type="region of interest" description="Disordered" evidence="1">
    <location>
        <begin position="127"/>
        <end position="159"/>
    </location>
</feature>